<accession>A0A4P9ZCJ3</accession>
<dbReference type="OrthoDB" id="7457040at2759"/>
<sequence length="322" mass="36624">MSDVSTMLCLAISTPLPSLGPLRPFCSASRLSSPSLAQGKRATRPTSIPLIKLFPSQFPLSVKELIQHYSYRDNPLQLHDNLLQTFPFYPSTDHSGRRGENFDAILSLDNWVVHNIDLLGYGRPSRHPFTPNSLDIIEAWFHSFKEWWQLRRLDGLQGQTLVKDPQFCKKILMVSPGAVIKHSKPVFNTSPFTLVRKAGLSSSKIVSMGSSRRFVHLPVNEQELLHRYAYGIFQSPGSGEYMLNYLLRGTHKLRCKLLWCYGTEDWMDRKGGDESRSSVCDIPNSGHHIYLDNIEALNELVVSELKNFKIFLHVHRTPTFAS</sequence>
<proteinExistence type="inferred from homology"/>
<keyword evidence="3" id="KW-1185">Reference proteome</keyword>
<dbReference type="PANTHER" id="PTHR42886:SF29">
    <property type="entry name" value="PUMMELIG, ISOFORM A"/>
    <property type="match status" value="1"/>
</dbReference>
<comment type="similarity">
    <text evidence="1">Belongs to the peptidase S33 family. ABHD4/ABHD5 subfamily.</text>
</comment>
<dbReference type="GO" id="GO:0035965">
    <property type="term" value="P:cardiolipin acyl-chain remodeling"/>
    <property type="evidence" value="ECO:0007669"/>
    <property type="project" value="TreeGrafter"/>
</dbReference>
<dbReference type="Proteomes" id="UP000268321">
    <property type="component" value="Unassembled WGS sequence"/>
</dbReference>
<dbReference type="InterPro" id="IPR029058">
    <property type="entry name" value="AB_hydrolase_fold"/>
</dbReference>
<dbReference type="AlphaFoldDB" id="A0A4P9ZCJ3"/>
<dbReference type="GO" id="GO:0006654">
    <property type="term" value="P:phosphatidic acid biosynthetic process"/>
    <property type="evidence" value="ECO:0007669"/>
    <property type="project" value="TreeGrafter"/>
</dbReference>
<dbReference type="GO" id="GO:0055088">
    <property type="term" value="P:lipid homeostasis"/>
    <property type="evidence" value="ECO:0007669"/>
    <property type="project" value="TreeGrafter"/>
</dbReference>
<evidence type="ECO:0000256" key="1">
    <source>
        <dbReference type="ARBA" id="ARBA00038097"/>
    </source>
</evidence>
<gene>
    <name evidence="2" type="ORF">METBISCDRAFT_30787</name>
</gene>
<name>A0A4P9ZCJ3_9ASCO</name>
<dbReference type="GO" id="GO:0042171">
    <property type="term" value="F:lysophosphatidic acid acyltransferase activity"/>
    <property type="evidence" value="ECO:0007669"/>
    <property type="project" value="TreeGrafter"/>
</dbReference>
<evidence type="ECO:0000313" key="2">
    <source>
        <dbReference type="EMBL" id="RKP30604.1"/>
    </source>
</evidence>
<dbReference type="Gene3D" id="3.40.50.1820">
    <property type="entry name" value="alpha/beta hydrolase"/>
    <property type="match status" value="1"/>
</dbReference>
<dbReference type="GO" id="GO:0005743">
    <property type="term" value="C:mitochondrial inner membrane"/>
    <property type="evidence" value="ECO:0007669"/>
    <property type="project" value="TreeGrafter"/>
</dbReference>
<dbReference type="PANTHER" id="PTHR42886">
    <property type="entry name" value="RE40534P-RELATED"/>
    <property type="match status" value="1"/>
</dbReference>
<dbReference type="EMBL" id="ML004455">
    <property type="protein sequence ID" value="RKP30604.1"/>
    <property type="molecule type" value="Genomic_DNA"/>
</dbReference>
<organism evidence="2 3">
    <name type="scientific">Metschnikowia bicuspidata</name>
    <dbReference type="NCBI Taxonomy" id="27322"/>
    <lineage>
        <taxon>Eukaryota</taxon>
        <taxon>Fungi</taxon>
        <taxon>Dikarya</taxon>
        <taxon>Ascomycota</taxon>
        <taxon>Saccharomycotina</taxon>
        <taxon>Pichiomycetes</taxon>
        <taxon>Metschnikowiaceae</taxon>
        <taxon>Metschnikowia</taxon>
    </lineage>
</organism>
<dbReference type="GO" id="GO:0004623">
    <property type="term" value="F:phospholipase A2 activity"/>
    <property type="evidence" value="ECO:0007669"/>
    <property type="project" value="TreeGrafter"/>
</dbReference>
<dbReference type="SUPFAM" id="SSF53474">
    <property type="entry name" value="alpha/beta-Hydrolases"/>
    <property type="match status" value="1"/>
</dbReference>
<evidence type="ECO:0008006" key="4">
    <source>
        <dbReference type="Google" id="ProtNLM"/>
    </source>
</evidence>
<evidence type="ECO:0000313" key="3">
    <source>
        <dbReference type="Proteomes" id="UP000268321"/>
    </source>
</evidence>
<protein>
    <recommendedName>
        <fullName evidence="4">Alpha/beta-hydrolase</fullName>
    </recommendedName>
</protein>
<reference evidence="3" key="1">
    <citation type="journal article" date="2018" name="Nat. Microbiol.">
        <title>Leveraging single-cell genomics to expand the fungal tree of life.</title>
        <authorList>
            <person name="Ahrendt S.R."/>
            <person name="Quandt C.A."/>
            <person name="Ciobanu D."/>
            <person name="Clum A."/>
            <person name="Salamov A."/>
            <person name="Andreopoulos B."/>
            <person name="Cheng J.F."/>
            <person name="Woyke T."/>
            <person name="Pelin A."/>
            <person name="Henrissat B."/>
            <person name="Reynolds N.K."/>
            <person name="Benny G.L."/>
            <person name="Smith M.E."/>
            <person name="James T.Y."/>
            <person name="Grigoriev I.V."/>
        </authorList>
    </citation>
    <scope>NUCLEOTIDE SEQUENCE [LARGE SCALE GENOMIC DNA]</scope>
    <source>
        <strain evidence="3">Baker2002</strain>
    </source>
</reference>